<dbReference type="OrthoDB" id="10324288at2759"/>
<evidence type="ECO:0000313" key="3">
    <source>
        <dbReference type="EMBL" id="EKD14241.1"/>
    </source>
</evidence>
<feature type="coiled-coil region" evidence="1">
    <location>
        <begin position="373"/>
        <end position="400"/>
    </location>
</feature>
<dbReference type="InParanoid" id="K1WN00"/>
<feature type="chain" id="PRO_5012949150" evidence="2">
    <location>
        <begin position="16"/>
        <end position="402"/>
    </location>
</feature>
<reference evidence="3 4" key="1">
    <citation type="journal article" date="2012" name="BMC Genomics">
        <title>Sequencing the genome of Marssonina brunnea reveals fungus-poplar co-evolution.</title>
        <authorList>
            <person name="Zhu S."/>
            <person name="Cao Y.-Z."/>
            <person name="Jiang C."/>
            <person name="Tan B.-Y."/>
            <person name="Wang Z."/>
            <person name="Feng S."/>
            <person name="Zhang L."/>
            <person name="Su X.-H."/>
            <person name="Brejova B."/>
            <person name="Vinar T."/>
            <person name="Xu M."/>
            <person name="Wang M.-X."/>
            <person name="Zhang S.-G."/>
            <person name="Huang M.-R."/>
            <person name="Wu R."/>
            <person name="Zhou Y."/>
        </authorList>
    </citation>
    <scope>NUCLEOTIDE SEQUENCE [LARGE SCALE GENOMIC DNA]</scope>
    <source>
        <strain evidence="3 4">MB_m1</strain>
    </source>
</reference>
<keyword evidence="2" id="KW-0732">Signal</keyword>
<evidence type="ECO:0000313" key="4">
    <source>
        <dbReference type="Proteomes" id="UP000006753"/>
    </source>
</evidence>
<evidence type="ECO:0000256" key="1">
    <source>
        <dbReference type="SAM" id="Coils"/>
    </source>
</evidence>
<dbReference type="GeneID" id="18763406"/>
<feature type="signal peptide" evidence="2">
    <location>
        <begin position="1"/>
        <end position="15"/>
    </location>
</feature>
<sequence>MLWLLSCLLAAVGAAFNYYLNATSCRAATDHNTALALYPPAAVTTDLSTAARRFIAIISHDASFAAELRTIDLNPSANLWTDYPFDIYFGHRPARNRNTSPATQHEKDLHARTAHLYQALLDLPHDVHAIFSAHRTELETLDRALNIYVFKRAWIYTNPLVTMWFRNSTNCRRFFPLRFLPPFLPLYPLTTASYTSASSLFTTYSRILFANAYRLSYLNVTLATIAADLAILEPEMHALVVQTVPPPDQRVETEWIDWWAIRDEKGGEEIPWLHLSPRLREKVLKWKVFAEGAYTVPVKAWGNGVGEWVKGLKAREGKRVEGEDEEREEVKGGIWKEDRRGGQNGKGTAGGWEIWDHHNRDRWLRIRELAWLVRKVRRDVEEAREIVERAKEGLEMVIKNRN</sequence>
<dbReference type="KEGG" id="mbe:MBM_07471"/>
<keyword evidence="1" id="KW-0175">Coiled coil</keyword>
<protein>
    <submittedName>
        <fullName evidence="3">Uncharacterized protein</fullName>
    </submittedName>
</protein>
<proteinExistence type="predicted"/>
<gene>
    <name evidence="3" type="ORF">MBM_07471</name>
</gene>
<dbReference type="RefSeq" id="XP_007295360.1">
    <property type="nucleotide sequence ID" value="XM_007295298.1"/>
</dbReference>
<dbReference type="EMBL" id="JH921446">
    <property type="protein sequence ID" value="EKD14241.1"/>
    <property type="molecule type" value="Genomic_DNA"/>
</dbReference>
<dbReference type="AlphaFoldDB" id="K1WN00"/>
<dbReference type="Proteomes" id="UP000006753">
    <property type="component" value="Unassembled WGS sequence"/>
</dbReference>
<evidence type="ECO:0000256" key="2">
    <source>
        <dbReference type="SAM" id="SignalP"/>
    </source>
</evidence>
<name>K1WN00_MARBU</name>
<accession>K1WN00</accession>
<keyword evidence="4" id="KW-1185">Reference proteome</keyword>
<dbReference type="HOGENOM" id="CLU_685262_0_0_1"/>
<organism evidence="3 4">
    <name type="scientific">Marssonina brunnea f. sp. multigermtubi (strain MB_m1)</name>
    <name type="common">Marssonina leaf spot fungus</name>
    <dbReference type="NCBI Taxonomy" id="1072389"/>
    <lineage>
        <taxon>Eukaryota</taxon>
        <taxon>Fungi</taxon>
        <taxon>Dikarya</taxon>
        <taxon>Ascomycota</taxon>
        <taxon>Pezizomycotina</taxon>
        <taxon>Leotiomycetes</taxon>
        <taxon>Helotiales</taxon>
        <taxon>Drepanopezizaceae</taxon>
        <taxon>Drepanopeziza</taxon>
    </lineage>
</organism>